<dbReference type="KEGG" id="hqn:M0220_13935"/>
<dbReference type="EMBL" id="CP096973">
    <property type="protein sequence ID" value="UYO73964.1"/>
    <property type="molecule type" value="Genomic_DNA"/>
</dbReference>
<dbReference type="Gene3D" id="3.10.490.10">
    <property type="entry name" value="Gamma-glutamyl cyclotransferase-like"/>
    <property type="match status" value="1"/>
</dbReference>
<gene>
    <name evidence="2" type="ORF">M0220_13935</name>
</gene>
<proteinExistence type="predicted"/>
<feature type="domain" description="Gamma-glutamylcyclotransferase AIG2-like" evidence="1">
    <location>
        <begin position="2"/>
        <end position="72"/>
    </location>
</feature>
<protein>
    <submittedName>
        <fullName evidence="2">Gamma-glutamylcyclotransferase</fullName>
    </submittedName>
</protein>
<accession>A0AA46TPR6</accession>
<reference evidence="2" key="1">
    <citation type="submission" date="2022-05" db="EMBL/GenBank/DDBJ databases">
        <title>Complete sequence of a novel PHA-producing Halomonas strain.</title>
        <authorList>
            <person name="Zheng Z."/>
        </authorList>
    </citation>
    <scope>NUCLEOTIDE SEQUENCE</scope>
    <source>
        <strain evidence="2">ZZQ-149</strain>
    </source>
</reference>
<keyword evidence="3" id="KW-1185">Reference proteome</keyword>
<dbReference type="AlphaFoldDB" id="A0AA46TPR6"/>
<evidence type="ECO:0000313" key="2">
    <source>
        <dbReference type="EMBL" id="UYO73964.1"/>
    </source>
</evidence>
<name>A0AA46TPR6_9GAMM</name>
<sequence length="78" mass="8744">MLYDLGPYPGAKAEKLAGAVVEIYAINAKQLALLDQLEGYLPHAPGQELYNRAIFNTQHGKAWCYIYNSEVDEKTQLD</sequence>
<evidence type="ECO:0000313" key="3">
    <source>
        <dbReference type="Proteomes" id="UP001164935"/>
    </source>
</evidence>
<dbReference type="InterPro" id="IPR036568">
    <property type="entry name" value="GGCT-like_sf"/>
</dbReference>
<dbReference type="RefSeq" id="WP_264017998.1">
    <property type="nucleotide sequence ID" value="NZ_CP096973.1"/>
</dbReference>
<dbReference type="Proteomes" id="UP001164935">
    <property type="component" value="Chromosome"/>
</dbReference>
<evidence type="ECO:0000259" key="1">
    <source>
        <dbReference type="Pfam" id="PF06094"/>
    </source>
</evidence>
<dbReference type="InterPro" id="IPR009288">
    <property type="entry name" value="AIG2-like_dom"/>
</dbReference>
<dbReference type="Pfam" id="PF06094">
    <property type="entry name" value="GGACT"/>
    <property type="match status" value="1"/>
</dbReference>
<dbReference type="SUPFAM" id="SSF110857">
    <property type="entry name" value="Gamma-glutamyl cyclotransferase-like"/>
    <property type="match status" value="1"/>
</dbReference>
<organism evidence="2 3">
    <name type="scientific">Halomonas qinghailakensis</name>
    <dbReference type="NCBI Taxonomy" id="2937790"/>
    <lineage>
        <taxon>Bacteria</taxon>
        <taxon>Pseudomonadati</taxon>
        <taxon>Pseudomonadota</taxon>
        <taxon>Gammaproteobacteria</taxon>
        <taxon>Oceanospirillales</taxon>
        <taxon>Halomonadaceae</taxon>
        <taxon>Halomonas</taxon>
    </lineage>
</organism>